<dbReference type="Gene3D" id="3.30.70.100">
    <property type="match status" value="1"/>
</dbReference>
<dbReference type="InterPro" id="IPR011008">
    <property type="entry name" value="Dimeric_a/b-barrel"/>
</dbReference>
<dbReference type="SUPFAM" id="SSF54909">
    <property type="entry name" value="Dimeric alpha+beta barrel"/>
    <property type="match status" value="1"/>
</dbReference>
<dbReference type="PROSITE" id="PS51725">
    <property type="entry name" value="ABM"/>
    <property type="match status" value="1"/>
</dbReference>
<dbReference type="EMBL" id="KE503207">
    <property type="protein sequence ID" value="EPX72228.1"/>
    <property type="molecule type" value="Genomic_DNA"/>
</dbReference>
<dbReference type="OrthoDB" id="5328688at2759"/>
<accession>S9PXN6</accession>
<dbReference type="AlphaFoldDB" id="S9PXN6"/>
<feature type="domain" description="ABM" evidence="1">
    <location>
        <begin position="8"/>
        <end position="102"/>
    </location>
</feature>
<evidence type="ECO:0000313" key="3">
    <source>
        <dbReference type="Proteomes" id="UP000016088"/>
    </source>
</evidence>
<dbReference type="PANTHER" id="PTHR40624:SF1">
    <property type="entry name" value="BIOSYNTHESIS MONOOXYGENASE, PUTATIVE (AFU_ORTHOLOGUE AFUA_1G12025)-RELATED"/>
    <property type="match status" value="1"/>
</dbReference>
<dbReference type="GeneID" id="25033879"/>
<dbReference type="HOGENOM" id="CLU_1366949_0_0_1"/>
<protein>
    <recommendedName>
        <fullName evidence="1">ABM domain-containing protein</fullName>
    </recommendedName>
</protein>
<gene>
    <name evidence="2" type="ORF">SOCG_04919</name>
</gene>
<sequence>MSFPANTHVLIPKASLKSGEGKKVLNLLNDVSTHVSQSEPFTSCYYFAYDAANPDSVWGIEIYDNKDALESKHAVSPPFLKFAGYLSSEQSPMVEPLQKCNFQIVEGFLNKNGAPESADDYLVYTEYKASGNPDELKKQLTVDQDADTSLILHSLDDSLLFATVTRYANGRKQPEPIQVPGATATIQHLKYANVGFLARN</sequence>
<dbReference type="RefSeq" id="XP_013019520.1">
    <property type="nucleotide sequence ID" value="XM_013164066.1"/>
</dbReference>
<proteinExistence type="predicted"/>
<dbReference type="Proteomes" id="UP000016088">
    <property type="component" value="Unassembled WGS sequence"/>
</dbReference>
<dbReference type="InterPro" id="IPR007138">
    <property type="entry name" value="ABM_dom"/>
</dbReference>
<dbReference type="PANTHER" id="PTHR40624">
    <property type="entry name" value="BIOSYNTHESIS MONOOXYGENASE, PUTATIVE (AFU_ORTHOLOGUE AFUA_1G12025)-RELATED"/>
    <property type="match status" value="1"/>
</dbReference>
<dbReference type="VEuPathDB" id="FungiDB:SOCG_04919"/>
<dbReference type="OMA" id="FTSCYYF"/>
<keyword evidence="3" id="KW-1185">Reference proteome</keyword>
<evidence type="ECO:0000313" key="2">
    <source>
        <dbReference type="EMBL" id="EPX72228.1"/>
    </source>
</evidence>
<evidence type="ECO:0000259" key="1">
    <source>
        <dbReference type="PROSITE" id="PS51725"/>
    </source>
</evidence>
<organism evidence="2 3">
    <name type="scientific">Schizosaccharomyces octosporus (strain yFS286)</name>
    <name type="common">Fission yeast</name>
    <name type="synonym">Octosporomyces octosporus</name>
    <dbReference type="NCBI Taxonomy" id="483514"/>
    <lineage>
        <taxon>Eukaryota</taxon>
        <taxon>Fungi</taxon>
        <taxon>Dikarya</taxon>
        <taxon>Ascomycota</taxon>
        <taxon>Taphrinomycotina</taxon>
        <taxon>Schizosaccharomycetes</taxon>
        <taxon>Schizosaccharomycetales</taxon>
        <taxon>Schizosaccharomycetaceae</taxon>
        <taxon>Schizosaccharomyces</taxon>
    </lineage>
</organism>
<reference evidence="2 3" key="1">
    <citation type="journal article" date="2011" name="Science">
        <title>Comparative functional genomics of the fission yeasts.</title>
        <authorList>
            <person name="Rhind N."/>
            <person name="Chen Z."/>
            <person name="Yassour M."/>
            <person name="Thompson D.A."/>
            <person name="Haas B.J."/>
            <person name="Habib N."/>
            <person name="Wapinski I."/>
            <person name="Roy S."/>
            <person name="Lin M.F."/>
            <person name="Heiman D.I."/>
            <person name="Young S.K."/>
            <person name="Furuya K."/>
            <person name="Guo Y."/>
            <person name="Pidoux A."/>
            <person name="Chen H.M."/>
            <person name="Robbertse B."/>
            <person name="Goldberg J.M."/>
            <person name="Aoki K."/>
            <person name="Bayne E.H."/>
            <person name="Berlin A.M."/>
            <person name="Desjardins C.A."/>
            <person name="Dobbs E."/>
            <person name="Dukaj L."/>
            <person name="Fan L."/>
            <person name="FitzGerald M.G."/>
            <person name="French C."/>
            <person name="Gujja S."/>
            <person name="Hansen K."/>
            <person name="Keifenheim D."/>
            <person name="Levin J.Z."/>
            <person name="Mosher R.A."/>
            <person name="Mueller C.A."/>
            <person name="Pfiffner J."/>
            <person name="Priest M."/>
            <person name="Russ C."/>
            <person name="Smialowska A."/>
            <person name="Swoboda P."/>
            <person name="Sykes S.M."/>
            <person name="Vaughn M."/>
            <person name="Vengrova S."/>
            <person name="Yoder R."/>
            <person name="Zeng Q."/>
            <person name="Allshire R."/>
            <person name="Baulcombe D."/>
            <person name="Birren B.W."/>
            <person name="Brown W."/>
            <person name="Ekwall K."/>
            <person name="Kellis M."/>
            <person name="Leatherwood J."/>
            <person name="Levin H."/>
            <person name="Margalit H."/>
            <person name="Martienssen R."/>
            <person name="Nieduszynski C.A."/>
            <person name="Spatafora J.W."/>
            <person name="Friedman N."/>
            <person name="Dalgaard J.Z."/>
            <person name="Baumann P."/>
            <person name="Niki H."/>
            <person name="Regev A."/>
            <person name="Nusbaum C."/>
        </authorList>
    </citation>
    <scope>NUCLEOTIDE SEQUENCE [LARGE SCALE GENOMIC DNA]</scope>
    <source>
        <strain evidence="3">yFS286</strain>
    </source>
</reference>
<name>S9PXN6_SCHOY</name>